<dbReference type="EMBL" id="CACRYJ010000004">
    <property type="protein sequence ID" value="VZO34972.1"/>
    <property type="molecule type" value="Genomic_DNA"/>
</dbReference>
<dbReference type="GO" id="GO:0051539">
    <property type="term" value="F:4 iron, 4 sulfur cluster binding"/>
    <property type="evidence" value="ECO:0007669"/>
    <property type="project" value="UniProtKB-KW"/>
</dbReference>
<organism evidence="7 8">
    <name type="scientific">Occultella aeris</name>
    <dbReference type="NCBI Taxonomy" id="2761496"/>
    <lineage>
        <taxon>Bacteria</taxon>
        <taxon>Bacillati</taxon>
        <taxon>Actinomycetota</taxon>
        <taxon>Actinomycetes</taxon>
        <taxon>Micrococcales</taxon>
        <taxon>Ruaniaceae</taxon>
        <taxon>Occultella</taxon>
    </lineage>
</organism>
<dbReference type="GO" id="GO:0016491">
    <property type="term" value="F:oxidoreductase activity"/>
    <property type="evidence" value="ECO:0007669"/>
    <property type="project" value="UniProtKB-KW"/>
</dbReference>
<dbReference type="PANTHER" id="PTHR43498:SF1">
    <property type="entry name" value="COB--COM HETERODISULFIDE REDUCTASE IRON-SULFUR SUBUNIT A"/>
    <property type="match status" value="1"/>
</dbReference>
<evidence type="ECO:0000256" key="1">
    <source>
        <dbReference type="ARBA" id="ARBA00022485"/>
    </source>
</evidence>
<keyword evidence="1" id="KW-0004">4Fe-4S</keyword>
<dbReference type="PANTHER" id="PTHR43498">
    <property type="entry name" value="FERREDOXIN:COB-COM HETERODISULFIDE REDUCTASE SUBUNIT A"/>
    <property type="match status" value="1"/>
</dbReference>
<evidence type="ECO:0000256" key="2">
    <source>
        <dbReference type="ARBA" id="ARBA00022723"/>
    </source>
</evidence>
<dbReference type="GO" id="GO:0046872">
    <property type="term" value="F:metal ion binding"/>
    <property type="evidence" value="ECO:0007669"/>
    <property type="project" value="UniProtKB-KW"/>
</dbReference>
<dbReference type="InterPro" id="IPR036188">
    <property type="entry name" value="FAD/NAD-bd_sf"/>
</dbReference>
<evidence type="ECO:0000256" key="5">
    <source>
        <dbReference type="ARBA" id="ARBA00023014"/>
    </source>
</evidence>
<accession>A0A7M4DDQ2</accession>
<evidence type="ECO:0000313" key="8">
    <source>
        <dbReference type="Proteomes" id="UP000419743"/>
    </source>
</evidence>
<keyword evidence="3" id="KW-0560">Oxidoreductase</keyword>
<gene>
    <name evidence="7" type="ORF">HALOF300_00241</name>
</gene>
<sequence length="767" mass="84720">MRQPPSQVADKDEMHAETTIPTEQVTAEVVVVGGGLAGVCAAIAAARLGRSVALVTNRPVLGGNASSEVRVWVVGGTSHGRQRYARETGIMGELFVENQFTNPEGNPYYWDLVVLGAVRAEPNISLFLNTEVHDVEASGPVDQRRIEAVTGWMTGSERRLRFRAAMFLDCSGDGLVGHLAGARYRIGREARAEYDEPWAPEAADDLTLGSTMLFHSKDAGRPVPFVPPNFSRDITKTSIPEHRVISVEKDGCWNWWIEWGGEVDAVRDNERIRDELWAVIYGVWDYIKNSGEFPEAEPLTLEWVGSVPGKREYRRFVGDYTLTQKDILGQTEFLDRIGHGGWSIDLHPPGGVYAAERGSKSWHPDGNYHIPMRSLYSVNVQNLLFAGRNISASHVAFGSTRVMATCAVIGEAAGSAAAFAIAKNATPREVAHEHIGELQQLMLRQDASLLGVANTDRFDLARTARVTSSSSLGRVASAADGVPFVLEVPAGLVVPVDPEIAGIGLFLEVSRPTSVTVDVHETDLPQNYVPGRLVATVDVPLEAGRPRWVHLDISWRPRVPCNAFVVVRENPDVSLATTTEQSPGVLSFARRDIPYRVDGDQPLIEWMKLSDRRAFAVQLGGATRAFAPERAVGGYSRPYGGPQMWVSEPMRPGTPEWLQLAWPAAVRVGRIEVVLDDDVNEDLVNLHHHRTPFRTMPTLIRDYQLEAYVDGEWRVLERVRQNRRRRHLHVLEHAVTTDRIRLVVGSTNGAANAHVVSLRAYCPEVES</sequence>
<dbReference type="Gene3D" id="3.50.50.60">
    <property type="entry name" value="FAD/NAD(P)-binding domain"/>
    <property type="match status" value="1"/>
</dbReference>
<comment type="caution">
    <text evidence="7">The sequence shown here is derived from an EMBL/GenBank/DDBJ whole genome shotgun (WGS) entry which is preliminary data.</text>
</comment>
<evidence type="ECO:0000256" key="3">
    <source>
        <dbReference type="ARBA" id="ARBA00023002"/>
    </source>
</evidence>
<dbReference type="Proteomes" id="UP000419743">
    <property type="component" value="Unassembled WGS sequence"/>
</dbReference>
<evidence type="ECO:0000256" key="4">
    <source>
        <dbReference type="ARBA" id="ARBA00023004"/>
    </source>
</evidence>
<dbReference type="AlphaFoldDB" id="A0A7M4DDQ2"/>
<keyword evidence="8" id="KW-1185">Reference proteome</keyword>
<keyword evidence="4" id="KW-0408">Iron</keyword>
<proteinExistence type="predicted"/>
<feature type="region of interest" description="Disordered" evidence="6">
    <location>
        <begin position="1"/>
        <end position="20"/>
    </location>
</feature>
<reference evidence="7 8" key="1">
    <citation type="submission" date="2019-11" db="EMBL/GenBank/DDBJ databases">
        <authorList>
            <person name="Criscuolo A."/>
        </authorList>
    </citation>
    <scope>NUCLEOTIDE SEQUENCE [LARGE SCALE GENOMIC DNA]</scope>
    <source>
        <strain evidence="7">CIP111667</strain>
    </source>
</reference>
<dbReference type="Pfam" id="PF12831">
    <property type="entry name" value="FAD_oxidored"/>
    <property type="match status" value="1"/>
</dbReference>
<keyword evidence="5" id="KW-0411">Iron-sulfur</keyword>
<name>A0A7M4DDQ2_9MICO</name>
<dbReference type="InterPro" id="IPR039650">
    <property type="entry name" value="HdrA-like"/>
</dbReference>
<evidence type="ECO:0000313" key="7">
    <source>
        <dbReference type="EMBL" id="VZO34972.1"/>
    </source>
</evidence>
<evidence type="ECO:0000256" key="6">
    <source>
        <dbReference type="SAM" id="MobiDB-lite"/>
    </source>
</evidence>
<dbReference type="SUPFAM" id="SSF51905">
    <property type="entry name" value="FAD/NAD(P)-binding domain"/>
    <property type="match status" value="1"/>
</dbReference>
<protein>
    <submittedName>
        <fullName evidence="7">Putative FAD-binding dehydrogenase</fullName>
    </submittedName>
</protein>
<keyword evidence="2" id="KW-0479">Metal-binding</keyword>
<dbReference type="RefSeq" id="WP_231954943.1">
    <property type="nucleotide sequence ID" value="NZ_CACRYJ010000004.1"/>
</dbReference>